<proteinExistence type="predicted"/>
<sequence length="188" mass="21122">MESINLRLDLNDLLFSHLTGGLSGNPRLLAVRSKAEGFSEGLRKTERRDSLDEPALIGVKLLDHLNGHLRTELPLAALTMALQRQRPAPGLLHPSDRGCQYASAAYRKALKSHGITPSMSRKGNCWDNAPMESFFGSLKSELVHHHRYATREDTKRDLFGYIEGYYNRQRLHSAIGYITPEQAERQAA</sequence>
<dbReference type="Pfam" id="PF13333">
    <property type="entry name" value="rve_2"/>
    <property type="match status" value="1"/>
</dbReference>
<dbReference type="Pfam" id="PF00665">
    <property type="entry name" value="rve"/>
    <property type="match status" value="1"/>
</dbReference>
<dbReference type="SUPFAM" id="SSF53098">
    <property type="entry name" value="Ribonuclease H-like"/>
    <property type="match status" value="1"/>
</dbReference>
<dbReference type="EMBL" id="CP007794">
    <property type="protein sequence ID" value="AIB13992.1"/>
    <property type="molecule type" value="Genomic_DNA"/>
</dbReference>
<dbReference type="NCBIfam" id="NF033516">
    <property type="entry name" value="transpos_IS3"/>
    <property type="match status" value="1"/>
</dbReference>
<evidence type="ECO:0000259" key="1">
    <source>
        <dbReference type="PROSITE" id="PS50994"/>
    </source>
</evidence>
<gene>
    <name evidence="2" type="ORF">ABAZ39_18855</name>
</gene>
<protein>
    <recommendedName>
        <fullName evidence="1">Integrase catalytic domain-containing protein</fullName>
    </recommendedName>
</protein>
<dbReference type="InterPro" id="IPR050900">
    <property type="entry name" value="Transposase_IS3/IS150/IS904"/>
</dbReference>
<dbReference type="GO" id="GO:0003676">
    <property type="term" value="F:nucleic acid binding"/>
    <property type="evidence" value="ECO:0007669"/>
    <property type="project" value="InterPro"/>
</dbReference>
<accession>A0A060DM83</accession>
<dbReference type="InterPro" id="IPR036397">
    <property type="entry name" value="RNaseH_sf"/>
</dbReference>
<dbReference type="InterPro" id="IPR001584">
    <property type="entry name" value="Integrase_cat-core"/>
</dbReference>
<keyword evidence="2" id="KW-0614">Plasmid</keyword>
<dbReference type="KEGG" id="abq:ABAZ39_18855"/>
<dbReference type="PANTHER" id="PTHR46889:SF4">
    <property type="entry name" value="TRANSPOSASE INSO FOR INSERTION SEQUENCE ELEMENT IS911B-RELATED"/>
    <property type="match status" value="1"/>
</dbReference>
<evidence type="ECO:0000313" key="2">
    <source>
        <dbReference type="EMBL" id="AIB13992.1"/>
    </source>
</evidence>
<dbReference type="AlphaFoldDB" id="A0A060DM83"/>
<reference evidence="2 3" key="1">
    <citation type="journal article" date="2014" name="Genome Announc.">
        <title>Complete Genome Sequence of the Model Rhizosphere Strain Azospirillum brasilense Az39, Successfully Applied in Agriculture.</title>
        <authorList>
            <person name="Rivera D."/>
            <person name="Revale S."/>
            <person name="Molina R."/>
            <person name="Gualpa J."/>
            <person name="Puente M."/>
            <person name="Maroniche G."/>
            <person name="Paris G."/>
            <person name="Baker D."/>
            <person name="Clavijo B."/>
            <person name="McLay K."/>
            <person name="Spaepen S."/>
            <person name="Perticari A."/>
            <person name="Vazquez M."/>
            <person name="Wisniewski-Dye F."/>
            <person name="Watkins C."/>
            <person name="Martinez-Abarca F."/>
            <person name="Vanderleyden J."/>
            <person name="Cassan F."/>
        </authorList>
    </citation>
    <scope>NUCLEOTIDE SEQUENCE [LARGE SCALE GENOMIC DNA]</scope>
    <source>
        <strain evidence="2 3">Az39</strain>
        <plasmid evidence="2">AbAZ39_p1</plasmid>
    </source>
</reference>
<dbReference type="GO" id="GO:0015074">
    <property type="term" value="P:DNA integration"/>
    <property type="evidence" value="ECO:0007669"/>
    <property type="project" value="InterPro"/>
</dbReference>
<dbReference type="PANTHER" id="PTHR46889">
    <property type="entry name" value="TRANSPOSASE INSF FOR INSERTION SEQUENCE IS3B-RELATED"/>
    <property type="match status" value="1"/>
</dbReference>
<dbReference type="Gene3D" id="3.30.420.10">
    <property type="entry name" value="Ribonuclease H-like superfamily/Ribonuclease H"/>
    <property type="match status" value="1"/>
</dbReference>
<dbReference type="InterPro" id="IPR012337">
    <property type="entry name" value="RNaseH-like_sf"/>
</dbReference>
<name>A0A060DM83_9PROT</name>
<geneLocation type="plasmid" evidence="2 3">
    <name>AbAZ39_p1</name>
</geneLocation>
<dbReference type="Proteomes" id="UP000027186">
    <property type="component" value="Plasmid AbAZ39_p1"/>
</dbReference>
<dbReference type="InterPro" id="IPR048020">
    <property type="entry name" value="Transpos_IS3"/>
</dbReference>
<evidence type="ECO:0000313" key="3">
    <source>
        <dbReference type="Proteomes" id="UP000027186"/>
    </source>
</evidence>
<organism evidence="2 3">
    <name type="scientific">Azospirillum argentinense</name>
    <dbReference type="NCBI Taxonomy" id="2970906"/>
    <lineage>
        <taxon>Bacteria</taxon>
        <taxon>Pseudomonadati</taxon>
        <taxon>Pseudomonadota</taxon>
        <taxon>Alphaproteobacteria</taxon>
        <taxon>Rhodospirillales</taxon>
        <taxon>Azospirillaceae</taxon>
        <taxon>Azospirillum</taxon>
    </lineage>
</organism>
<dbReference type="PROSITE" id="PS50994">
    <property type="entry name" value="INTEGRASE"/>
    <property type="match status" value="1"/>
</dbReference>
<feature type="domain" description="Integrase catalytic" evidence="1">
    <location>
        <begin position="95"/>
        <end position="188"/>
    </location>
</feature>